<dbReference type="OrthoDB" id="2496664at2759"/>
<feature type="compositionally biased region" description="Basic and acidic residues" evidence="1">
    <location>
        <begin position="483"/>
        <end position="492"/>
    </location>
</feature>
<reference evidence="2 3" key="1">
    <citation type="submission" date="2019-05" db="EMBL/GenBank/DDBJ databases">
        <title>Emergence of the Ug99 lineage of the wheat stem rust pathogen through somatic hybridization.</title>
        <authorList>
            <person name="Li F."/>
            <person name="Upadhyaya N.M."/>
            <person name="Sperschneider J."/>
            <person name="Matny O."/>
            <person name="Nguyen-Phuc H."/>
            <person name="Mago R."/>
            <person name="Raley C."/>
            <person name="Miller M.E."/>
            <person name="Silverstein K.A.T."/>
            <person name="Henningsen E."/>
            <person name="Hirsch C.D."/>
            <person name="Visser B."/>
            <person name="Pretorius Z.A."/>
            <person name="Steffenson B.J."/>
            <person name="Schwessinger B."/>
            <person name="Dodds P.N."/>
            <person name="Figueroa M."/>
        </authorList>
    </citation>
    <scope>NUCLEOTIDE SEQUENCE [LARGE SCALE GENOMIC DNA]</scope>
    <source>
        <strain evidence="2">21-0</strain>
    </source>
</reference>
<feature type="region of interest" description="Disordered" evidence="1">
    <location>
        <begin position="186"/>
        <end position="222"/>
    </location>
</feature>
<dbReference type="Proteomes" id="UP000324748">
    <property type="component" value="Unassembled WGS sequence"/>
</dbReference>
<sequence length="514" mass="57444">MSSKTTESQLSGSNTDDPTVSGLSASQSAAPAKAIIIRSKPHPASGAQPARKQQQPTTHSLGKLTSKEQAPTDEIIVIDEMTDVPSRDRCSNLNLKSTVGGGILIELTDTSDSEQSTCADTTTVTEEDANMAISGRDESTTHNGLGNDDRERLWKCAMDADLRGDLAASEMFCRLLKVETKPVNIISTKPKPAPPPPKHRATPVPVKRIPPKKNSESKTPVPLPEKAVRLDDKPAQESVKQGGLVFTSGAVLKHTSSGFNAFFERNIRELKSPLPLTIFNKEWQEASLTCHVHKRSKNRKDHRYAGHSYPSEWSQNYASWTMNHRNFHTTLRDVYGLTDFADKMLKHKENVDHLHSVHGFLPAFRYDLLMRADTFSRRVTVNGLTTVPDISKVRKDLWETCYAQSQRLDELNFNENPYCEGGVRHSWDPLTGARKGARENFRSMVPDLYPEINQSPRPYKRAPDDKPVDDYPGRSARGGFGIDRGRDKRSEPLWDPAVRGPAWTEQYLVPRGDR</sequence>
<proteinExistence type="predicted"/>
<evidence type="ECO:0000313" key="3">
    <source>
        <dbReference type="Proteomes" id="UP000324748"/>
    </source>
</evidence>
<evidence type="ECO:0000256" key="1">
    <source>
        <dbReference type="SAM" id="MobiDB-lite"/>
    </source>
</evidence>
<feature type="compositionally biased region" description="Polar residues" evidence="1">
    <location>
        <begin position="1"/>
        <end position="29"/>
    </location>
</feature>
<protein>
    <submittedName>
        <fullName evidence="2">Uncharacterized protein</fullName>
    </submittedName>
</protein>
<comment type="caution">
    <text evidence="2">The sequence shown here is derived from an EMBL/GenBank/DDBJ whole genome shotgun (WGS) entry which is preliminary data.</text>
</comment>
<accession>A0A5B0LYY3</accession>
<gene>
    <name evidence="2" type="ORF">PGT21_031263</name>
</gene>
<dbReference type="EMBL" id="VSWC01000183">
    <property type="protein sequence ID" value="KAA1069675.1"/>
    <property type="molecule type" value="Genomic_DNA"/>
</dbReference>
<organism evidence="2 3">
    <name type="scientific">Puccinia graminis f. sp. tritici</name>
    <dbReference type="NCBI Taxonomy" id="56615"/>
    <lineage>
        <taxon>Eukaryota</taxon>
        <taxon>Fungi</taxon>
        <taxon>Dikarya</taxon>
        <taxon>Basidiomycota</taxon>
        <taxon>Pucciniomycotina</taxon>
        <taxon>Pucciniomycetes</taxon>
        <taxon>Pucciniales</taxon>
        <taxon>Pucciniaceae</taxon>
        <taxon>Puccinia</taxon>
    </lineage>
</organism>
<evidence type="ECO:0000313" key="2">
    <source>
        <dbReference type="EMBL" id="KAA1069675.1"/>
    </source>
</evidence>
<feature type="region of interest" description="Disordered" evidence="1">
    <location>
        <begin position="1"/>
        <end position="75"/>
    </location>
</feature>
<feature type="compositionally biased region" description="Basic and acidic residues" evidence="1">
    <location>
        <begin position="461"/>
        <end position="472"/>
    </location>
</feature>
<feature type="region of interest" description="Disordered" evidence="1">
    <location>
        <begin position="448"/>
        <end position="497"/>
    </location>
</feature>
<keyword evidence="3" id="KW-1185">Reference proteome</keyword>
<dbReference type="AlphaFoldDB" id="A0A5B0LYY3"/>
<feature type="compositionally biased region" description="Polar residues" evidence="1">
    <location>
        <begin position="51"/>
        <end position="60"/>
    </location>
</feature>
<name>A0A5B0LYY3_PUCGR</name>